<dbReference type="STRING" id="39692.BST38_27780"/>
<dbReference type="Proteomes" id="UP000252008">
    <property type="component" value="Unassembled WGS sequence"/>
</dbReference>
<evidence type="ECO:0000256" key="1">
    <source>
        <dbReference type="ARBA" id="ARBA00001974"/>
    </source>
</evidence>
<evidence type="ECO:0000256" key="10">
    <source>
        <dbReference type="ARBA" id="ARBA00035159"/>
    </source>
</evidence>
<dbReference type="InterPro" id="IPR036188">
    <property type="entry name" value="FAD/NAD-bd_sf"/>
</dbReference>
<dbReference type="InterPro" id="IPR000960">
    <property type="entry name" value="Flavin_mOase"/>
</dbReference>
<evidence type="ECO:0000256" key="7">
    <source>
        <dbReference type="ARBA" id="ARBA00023002"/>
    </source>
</evidence>
<dbReference type="EC" id="1.14.13.148" evidence="9"/>
<evidence type="ECO:0000256" key="6">
    <source>
        <dbReference type="ARBA" id="ARBA00022857"/>
    </source>
</evidence>
<sequence length="454" mass="50787">MSRIAVIGAGPCGLAQLHAFEQARQDGIDVGEVVCFEKQSDWGGLWNYTWRTGVDAHGDPVHGSMYRYLWSNGPKECLEFSDYTFDEHFGGPIPSFPPREVLFDYIAGRAKKSNVRQFIRFDTAVREVTFDDAAQTFTLTVESWEAAESWEGTETTLSTEVFDHVIVATGHFSTPNVPEYPGFATFPGRILHSHDFRDAVEFAGKNLLILGSSYSAEDIALQSRKYGAASVTICYRNAPMGFGWPDGISEVPALSHVEGRTAHFCDGTSRDVDAIILCTGYQHNFPFLDPELRLVTPNNLYPGGLYKGVVWTANPKLLYLGMQDQFYTFNMFDAQAFVARDVVLGRLALPDADAMAADVDAWLAKYAAVDSVEGQIDFQTDYVRDLMALTDYPDFDLDLVRQHFVTWEHDKDESITGYRDKSFASPCTGTVGPTPHTTWWDELDDSLARFLRRG</sequence>
<keyword evidence="4" id="KW-0285">Flavoprotein</keyword>
<evidence type="ECO:0000313" key="12">
    <source>
        <dbReference type="Proteomes" id="UP000252008"/>
    </source>
</evidence>
<comment type="similarity">
    <text evidence="2">Belongs to the FMO family.</text>
</comment>
<dbReference type="InterPro" id="IPR050346">
    <property type="entry name" value="FMO-like"/>
</dbReference>
<comment type="similarity">
    <text evidence="3">Belongs to the FAD-binding monooxygenase family.</text>
</comment>
<name>A0A375YGL5_MYCPF</name>
<dbReference type="GO" id="GO:0034899">
    <property type="term" value="F:trimethylamine monooxygenase activity"/>
    <property type="evidence" value="ECO:0007669"/>
    <property type="project" value="UniProtKB-EC"/>
</dbReference>
<evidence type="ECO:0000256" key="8">
    <source>
        <dbReference type="ARBA" id="ARBA00023033"/>
    </source>
</evidence>
<dbReference type="PANTHER" id="PTHR23023">
    <property type="entry name" value="DIMETHYLANILINE MONOOXYGENASE"/>
    <property type="match status" value="1"/>
</dbReference>
<evidence type="ECO:0000256" key="4">
    <source>
        <dbReference type="ARBA" id="ARBA00022630"/>
    </source>
</evidence>
<protein>
    <recommendedName>
        <fullName evidence="10">Trimethylamine monooxygenase</fullName>
        <ecNumber evidence="9">1.14.13.148</ecNumber>
    </recommendedName>
</protein>
<dbReference type="RefSeq" id="WP_083146761.1">
    <property type="nucleotide sequence ID" value="NZ_MVID01000042.1"/>
</dbReference>
<evidence type="ECO:0000256" key="2">
    <source>
        <dbReference type="ARBA" id="ARBA00009183"/>
    </source>
</evidence>
<keyword evidence="5" id="KW-0274">FAD</keyword>
<dbReference type="InterPro" id="IPR020946">
    <property type="entry name" value="Flavin_mOase-like"/>
</dbReference>
<reference evidence="11 12" key="1">
    <citation type="submission" date="2018-05" db="EMBL/GenBank/DDBJ databases">
        <authorList>
            <consortium name="IHU Genomes"/>
        </authorList>
    </citation>
    <scope>NUCLEOTIDE SEQUENCE [LARGE SCALE GENOMIC DNA]</scope>
    <source>
        <strain evidence="11 12">P7335</strain>
    </source>
</reference>
<dbReference type="AlphaFoldDB" id="A0A375YGL5"/>
<dbReference type="PIRSF" id="PIRSF000332">
    <property type="entry name" value="FMO"/>
    <property type="match status" value="1"/>
</dbReference>
<proteinExistence type="inferred from homology"/>
<keyword evidence="7" id="KW-0560">Oxidoreductase</keyword>
<dbReference type="Pfam" id="PF00743">
    <property type="entry name" value="FMO-like"/>
    <property type="match status" value="2"/>
</dbReference>
<dbReference type="FunFam" id="3.50.50.60:FF:000138">
    <property type="entry name" value="Flavin-containing monooxygenase"/>
    <property type="match status" value="1"/>
</dbReference>
<keyword evidence="6" id="KW-0521">NADP</keyword>
<dbReference type="EMBL" id="UEGS01000001">
    <property type="protein sequence ID" value="SRX80233.1"/>
    <property type="molecule type" value="Genomic_DNA"/>
</dbReference>
<evidence type="ECO:0000256" key="5">
    <source>
        <dbReference type="ARBA" id="ARBA00022827"/>
    </source>
</evidence>
<keyword evidence="12" id="KW-1185">Reference proteome</keyword>
<dbReference type="GO" id="GO:0050661">
    <property type="term" value="F:NADP binding"/>
    <property type="evidence" value="ECO:0007669"/>
    <property type="project" value="InterPro"/>
</dbReference>
<dbReference type="SUPFAM" id="SSF51905">
    <property type="entry name" value="FAD/NAD(P)-binding domain"/>
    <property type="match status" value="2"/>
</dbReference>
<dbReference type="GO" id="GO:0004499">
    <property type="term" value="F:N,N-dimethylaniline monooxygenase activity"/>
    <property type="evidence" value="ECO:0007669"/>
    <property type="project" value="InterPro"/>
</dbReference>
<keyword evidence="8" id="KW-0503">Monooxygenase</keyword>
<comment type="cofactor">
    <cofactor evidence="1">
        <name>FAD</name>
        <dbReference type="ChEBI" id="CHEBI:57692"/>
    </cofactor>
</comment>
<dbReference type="Gene3D" id="3.50.50.60">
    <property type="entry name" value="FAD/NAD(P)-binding domain"/>
    <property type="match status" value="2"/>
</dbReference>
<gene>
    <name evidence="11" type="ORF">MPP7335_01973</name>
</gene>
<evidence type="ECO:0000256" key="9">
    <source>
        <dbReference type="ARBA" id="ARBA00034528"/>
    </source>
</evidence>
<evidence type="ECO:0000256" key="3">
    <source>
        <dbReference type="ARBA" id="ARBA00010139"/>
    </source>
</evidence>
<dbReference type="GO" id="GO:0050660">
    <property type="term" value="F:flavin adenine dinucleotide binding"/>
    <property type="evidence" value="ECO:0007669"/>
    <property type="project" value="InterPro"/>
</dbReference>
<accession>A0A375YGL5</accession>
<evidence type="ECO:0000313" key="11">
    <source>
        <dbReference type="EMBL" id="SRX80233.1"/>
    </source>
</evidence>
<organism evidence="11 12">
    <name type="scientific">Mycolicibacterium parafortuitum</name>
    <name type="common">Mycobacterium parafortuitum</name>
    <dbReference type="NCBI Taxonomy" id="39692"/>
    <lineage>
        <taxon>Bacteria</taxon>
        <taxon>Bacillati</taxon>
        <taxon>Actinomycetota</taxon>
        <taxon>Actinomycetes</taxon>
        <taxon>Mycobacteriales</taxon>
        <taxon>Mycobacteriaceae</taxon>
        <taxon>Mycolicibacterium</taxon>
    </lineage>
</organism>